<dbReference type="Proteomes" id="UP001499843">
    <property type="component" value="Unassembled WGS sequence"/>
</dbReference>
<name>A0ABP5PVA2_9ACTN</name>
<evidence type="ECO:0000313" key="2">
    <source>
        <dbReference type="Proteomes" id="UP001499843"/>
    </source>
</evidence>
<protein>
    <submittedName>
        <fullName evidence="1">Uncharacterized protein</fullName>
    </submittedName>
</protein>
<comment type="caution">
    <text evidence="1">The sequence shown here is derived from an EMBL/GenBank/DDBJ whole genome shotgun (WGS) entry which is preliminary data.</text>
</comment>
<sequence length="63" mass="6819">MTVWTDGNGAYFSDGKWSLMVTTPLNLASNEATLDMVAGGRRRARCVLGRPGTCRQCPALQDT</sequence>
<organism evidence="1 2">
    <name type="scientific">Nonomuraea monospora</name>
    <dbReference type="NCBI Taxonomy" id="568818"/>
    <lineage>
        <taxon>Bacteria</taxon>
        <taxon>Bacillati</taxon>
        <taxon>Actinomycetota</taxon>
        <taxon>Actinomycetes</taxon>
        <taxon>Streptosporangiales</taxon>
        <taxon>Streptosporangiaceae</taxon>
        <taxon>Nonomuraea</taxon>
    </lineage>
</organism>
<keyword evidence="2" id="KW-1185">Reference proteome</keyword>
<evidence type="ECO:0000313" key="1">
    <source>
        <dbReference type="EMBL" id="GAA2215656.1"/>
    </source>
</evidence>
<dbReference type="EMBL" id="BAAAQX010000053">
    <property type="protein sequence ID" value="GAA2215656.1"/>
    <property type="molecule type" value="Genomic_DNA"/>
</dbReference>
<proteinExistence type="predicted"/>
<gene>
    <name evidence="1" type="ORF">GCM10009850_111240</name>
</gene>
<accession>A0ABP5PVA2</accession>
<reference evidence="2" key="1">
    <citation type="journal article" date="2019" name="Int. J. Syst. Evol. Microbiol.">
        <title>The Global Catalogue of Microorganisms (GCM) 10K type strain sequencing project: providing services to taxonomists for standard genome sequencing and annotation.</title>
        <authorList>
            <consortium name="The Broad Institute Genomics Platform"/>
            <consortium name="The Broad Institute Genome Sequencing Center for Infectious Disease"/>
            <person name="Wu L."/>
            <person name="Ma J."/>
        </authorList>
    </citation>
    <scope>NUCLEOTIDE SEQUENCE [LARGE SCALE GENOMIC DNA]</scope>
    <source>
        <strain evidence="2">JCM 16114</strain>
    </source>
</reference>